<protein>
    <submittedName>
        <fullName evidence="5">Uncharacterized protein</fullName>
    </submittedName>
</protein>
<dbReference type="InterPro" id="IPR036322">
    <property type="entry name" value="WD40_repeat_dom_sf"/>
</dbReference>
<dbReference type="GO" id="GO:0030864">
    <property type="term" value="C:cortical actin cytoskeleton"/>
    <property type="evidence" value="ECO:0007669"/>
    <property type="project" value="TreeGrafter"/>
</dbReference>
<dbReference type="Gene3D" id="2.130.10.10">
    <property type="entry name" value="YVTN repeat-like/Quinoprotein amine dehydrogenase"/>
    <property type="match status" value="2"/>
</dbReference>
<dbReference type="EMBL" id="JAWIZZ010000047">
    <property type="protein sequence ID" value="KAK5779278.1"/>
    <property type="molecule type" value="Genomic_DNA"/>
</dbReference>
<dbReference type="PROSITE" id="PS50294">
    <property type="entry name" value="WD_REPEATS_REGION"/>
    <property type="match status" value="1"/>
</dbReference>
<dbReference type="InterPro" id="IPR019775">
    <property type="entry name" value="WD40_repeat_CS"/>
</dbReference>
<proteinExistence type="inferred from homology"/>
<dbReference type="PROSITE" id="PS00678">
    <property type="entry name" value="WD_REPEATS_1"/>
    <property type="match status" value="1"/>
</dbReference>
<dbReference type="PANTHER" id="PTHR19856:SF0">
    <property type="entry name" value="WD REPEAT-CONTAINING PROTEIN 1"/>
    <property type="match status" value="1"/>
</dbReference>
<evidence type="ECO:0000256" key="2">
    <source>
        <dbReference type="ARBA" id="ARBA00022737"/>
    </source>
</evidence>
<dbReference type="FunFam" id="2.130.10.10:FF:000167">
    <property type="entry name" value="Actin-interacting protein 1"/>
    <property type="match status" value="1"/>
</dbReference>
<dbReference type="Pfam" id="PF00400">
    <property type="entry name" value="WD40"/>
    <property type="match status" value="2"/>
</dbReference>
<evidence type="ECO:0000256" key="4">
    <source>
        <dbReference type="PROSITE-ProRule" id="PRU00221"/>
    </source>
</evidence>
<dbReference type="PANTHER" id="PTHR19856">
    <property type="entry name" value="WD-REPEATCONTAINING PROTEIN WDR1"/>
    <property type="match status" value="1"/>
</dbReference>
<organism evidence="5 6">
    <name type="scientific">Arxiozyma heterogenica</name>
    <dbReference type="NCBI Taxonomy" id="278026"/>
    <lineage>
        <taxon>Eukaryota</taxon>
        <taxon>Fungi</taxon>
        <taxon>Dikarya</taxon>
        <taxon>Ascomycota</taxon>
        <taxon>Saccharomycotina</taxon>
        <taxon>Saccharomycetes</taxon>
        <taxon>Saccharomycetales</taxon>
        <taxon>Saccharomycetaceae</taxon>
        <taxon>Arxiozyma</taxon>
    </lineage>
</organism>
<dbReference type="InterPro" id="IPR001680">
    <property type="entry name" value="WD40_rpt"/>
</dbReference>
<evidence type="ECO:0000256" key="3">
    <source>
        <dbReference type="ARBA" id="ARBA00038366"/>
    </source>
</evidence>
<evidence type="ECO:0000313" key="5">
    <source>
        <dbReference type="EMBL" id="KAK5779278.1"/>
    </source>
</evidence>
<dbReference type="PROSITE" id="PS50082">
    <property type="entry name" value="WD_REPEATS_2"/>
    <property type="match status" value="2"/>
</dbReference>
<dbReference type="SMART" id="SM00320">
    <property type="entry name" value="WD40"/>
    <property type="match status" value="9"/>
</dbReference>
<dbReference type="AlphaFoldDB" id="A0AAN7WSM5"/>
<feature type="repeat" description="WD" evidence="4">
    <location>
        <begin position="606"/>
        <end position="640"/>
    </location>
</feature>
<comment type="similarity">
    <text evidence="3">Belongs to the WD repeat AIP1 family.</text>
</comment>
<reference evidence="6" key="1">
    <citation type="submission" date="2023-07" db="EMBL/GenBank/DDBJ databases">
        <title>A draft genome of Kazachstania heterogenica Y-27499.</title>
        <authorList>
            <person name="Donic C."/>
            <person name="Kralova J.S."/>
            <person name="Fidel L."/>
            <person name="Ben-Dor S."/>
            <person name="Jung S."/>
        </authorList>
    </citation>
    <scope>NUCLEOTIDE SEQUENCE [LARGE SCALE GENOMIC DNA]</scope>
    <source>
        <strain evidence="6">Y27499</strain>
    </source>
</reference>
<sequence>MTSKLALVKVIPPQPITERNFTTHLSYDETLNAIAYPCGKSAFIRSLSQFTSMDDEEPFVVQFTGHANNNVTVVKFSPLKGSHYMISGDSSGKVIVWSWDFIDNANTPNPATGYRQVETKVKSEFQVLSGPITDISWDFEGRRLCVVGDGKDQFGVFISWDSGNSLGEVTGHSIKVNSCHMKQSRPMRAATVDDNGKVVFYTGPPFKFTSSDQAHHDQGKFIRDVKFQPGDGKVFISVGSDRKINVFDGLTGEFIKIVEDPEETINGGLFALSWLNKDTYATVSSDSILRVWDLESSKCIHRWNLNPNNTKDVGLLQVGVVSILNGEALVTLSLNGTLTIIKLDQEEPLAVIRGHNKGISALAVNPMITGSFDGKIIDWQQSSTVMYQNHNNLIIGINNKEYPQVSSISWDDTLQINNEIKYKFKSQPKFAAVNFDQNDKDLLFAVINNNNELVIIKSFTGEIVNIMKLHEQASCVAISKTYAAVGYERSNAIEIFELNNLEKSFNLKASMRAMPSYISISPSEKYVAVGDVLGKILLFDIESRDIKTSRWSFHTGKINAISWRPQSDDSADGAEEEEEDLVATGSLDTHIIIYSVKRPMKIVKYLNAHKDGVNNVMWQDNDHIVSTGNDACIKTWELQL</sequence>
<comment type="caution">
    <text evidence="5">The sequence shown here is derived from an EMBL/GenBank/DDBJ whole genome shotgun (WGS) entry which is preliminary data.</text>
</comment>
<name>A0AAN7WSM5_9SACH</name>
<dbReference type="GO" id="GO:0030042">
    <property type="term" value="P:actin filament depolymerization"/>
    <property type="evidence" value="ECO:0007669"/>
    <property type="project" value="TreeGrafter"/>
</dbReference>
<dbReference type="Proteomes" id="UP001306508">
    <property type="component" value="Unassembled WGS sequence"/>
</dbReference>
<accession>A0AAN7WSM5</accession>
<evidence type="ECO:0000313" key="6">
    <source>
        <dbReference type="Proteomes" id="UP001306508"/>
    </source>
</evidence>
<keyword evidence="2" id="KW-0677">Repeat</keyword>
<keyword evidence="6" id="KW-1185">Reference proteome</keyword>
<keyword evidence="1 4" id="KW-0853">WD repeat</keyword>
<dbReference type="FunFam" id="2.130.10.10:FF:000102">
    <property type="entry name" value="Actin-interacting protein 1"/>
    <property type="match status" value="1"/>
</dbReference>
<dbReference type="InterPro" id="IPR015943">
    <property type="entry name" value="WD40/YVTN_repeat-like_dom_sf"/>
</dbReference>
<feature type="repeat" description="WD" evidence="4">
    <location>
        <begin position="280"/>
        <end position="302"/>
    </location>
</feature>
<evidence type="ECO:0000256" key="1">
    <source>
        <dbReference type="ARBA" id="ARBA00022574"/>
    </source>
</evidence>
<dbReference type="SUPFAM" id="SSF50978">
    <property type="entry name" value="WD40 repeat-like"/>
    <property type="match status" value="2"/>
</dbReference>
<dbReference type="GO" id="GO:0051015">
    <property type="term" value="F:actin filament binding"/>
    <property type="evidence" value="ECO:0007669"/>
    <property type="project" value="TreeGrafter"/>
</dbReference>
<gene>
    <name evidence="5" type="ORF">RI543_003168</name>
</gene>